<feature type="region of interest" description="Disordered" evidence="2">
    <location>
        <begin position="53"/>
        <end position="79"/>
    </location>
</feature>
<feature type="compositionally biased region" description="Polar residues" evidence="2">
    <location>
        <begin position="58"/>
        <end position="67"/>
    </location>
</feature>
<reference evidence="3" key="1">
    <citation type="submission" date="2023-10" db="EMBL/GenBank/DDBJ databases">
        <authorList>
            <person name="Hackl T."/>
        </authorList>
    </citation>
    <scope>NUCLEOTIDE SEQUENCE</scope>
</reference>
<dbReference type="Proteomes" id="UP001295740">
    <property type="component" value="Unassembled WGS sequence"/>
</dbReference>
<evidence type="ECO:0000256" key="2">
    <source>
        <dbReference type="SAM" id="MobiDB-lite"/>
    </source>
</evidence>
<protein>
    <submittedName>
        <fullName evidence="3">Uu.00g097610.m01.CDS01</fullName>
    </submittedName>
</protein>
<dbReference type="InterPro" id="IPR021858">
    <property type="entry name" value="Fun_TF"/>
</dbReference>
<dbReference type="AlphaFoldDB" id="A0AAI8YF26"/>
<name>A0AAI8YF26_9PEZI</name>
<evidence type="ECO:0000313" key="3">
    <source>
        <dbReference type="EMBL" id="CAJ2502367.1"/>
    </source>
</evidence>
<keyword evidence="1" id="KW-0539">Nucleus</keyword>
<keyword evidence="4" id="KW-1185">Reference proteome</keyword>
<dbReference type="PANTHER" id="PTHR37540">
    <property type="entry name" value="TRANSCRIPTION FACTOR (ACR-2), PUTATIVE-RELATED-RELATED"/>
    <property type="match status" value="1"/>
</dbReference>
<gene>
    <name evidence="3" type="ORF">KHLLAP_LOCUS2835</name>
</gene>
<proteinExistence type="predicted"/>
<evidence type="ECO:0000313" key="4">
    <source>
        <dbReference type="Proteomes" id="UP001295740"/>
    </source>
</evidence>
<dbReference type="PANTHER" id="PTHR37540:SF5">
    <property type="entry name" value="TRANSCRIPTION FACTOR DOMAIN-CONTAINING PROTEIN"/>
    <property type="match status" value="1"/>
</dbReference>
<sequence length="272" mass="30386">MWLNGLQFVHQSFPGDTSTRRRQKRVVHSNAARAAHAEARRCRTIEYQASKTRAAEGSQLSGSNDSGSGEVVASRMPRQLASGRKDPFTSFVRPFKPVEHFLLDYYVTAVVPLMRCNEPETYYVERMVRAWVPLALTDPGLLNSLFLTASRHLSGKYQQQQQQRFTELSAQYKLDCVRSLMESLSTRSSFDDATIAKSVMLAYDELTVYDAAMARNHLAGAVKMVQLNGGYQTLGLDGFLEKLICSLLLKFSGGTHTPPRLPRLGPVSTSEM</sequence>
<organism evidence="3 4">
    <name type="scientific">Anthostomella pinea</name>
    <dbReference type="NCBI Taxonomy" id="933095"/>
    <lineage>
        <taxon>Eukaryota</taxon>
        <taxon>Fungi</taxon>
        <taxon>Dikarya</taxon>
        <taxon>Ascomycota</taxon>
        <taxon>Pezizomycotina</taxon>
        <taxon>Sordariomycetes</taxon>
        <taxon>Xylariomycetidae</taxon>
        <taxon>Xylariales</taxon>
        <taxon>Xylariaceae</taxon>
        <taxon>Anthostomella</taxon>
    </lineage>
</organism>
<evidence type="ECO:0000256" key="1">
    <source>
        <dbReference type="ARBA" id="ARBA00023242"/>
    </source>
</evidence>
<comment type="caution">
    <text evidence="3">The sequence shown here is derived from an EMBL/GenBank/DDBJ whole genome shotgun (WGS) entry which is preliminary data.</text>
</comment>
<accession>A0AAI8YF26</accession>
<dbReference type="EMBL" id="CAUWAG010000004">
    <property type="protein sequence ID" value="CAJ2502367.1"/>
    <property type="molecule type" value="Genomic_DNA"/>
</dbReference>
<dbReference type="Pfam" id="PF11951">
    <property type="entry name" value="Fungal_trans_2"/>
    <property type="match status" value="1"/>
</dbReference>